<dbReference type="OrthoDB" id="1905469at2"/>
<gene>
    <name evidence="1" type="ORF">CCE28_01065</name>
</gene>
<evidence type="ECO:0000313" key="2">
    <source>
        <dbReference type="Proteomes" id="UP000216024"/>
    </source>
</evidence>
<dbReference type="EMBL" id="NIBG01000001">
    <property type="protein sequence ID" value="PAB61050.1"/>
    <property type="molecule type" value="Genomic_DNA"/>
</dbReference>
<protein>
    <submittedName>
        <fullName evidence="1">Uncharacterized protein</fullName>
    </submittedName>
</protein>
<dbReference type="Proteomes" id="UP000216024">
    <property type="component" value="Unassembled WGS sequence"/>
</dbReference>
<keyword evidence="2" id="KW-1185">Reference proteome</keyword>
<comment type="caution">
    <text evidence="1">The sequence shown here is derived from an EMBL/GenBank/DDBJ whole genome shotgun (WGS) entry which is preliminary data.</text>
</comment>
<dbReference type="AlphaFoldDB" id="A0A267MQP0"/>
<evidence type="ECO:0000313" key="1">
    <source>
        <dbReference type="EMBL" id="PAB61050.1"/>
    </source>
</evidence>
<accession>A0A267MQP0</accession>
<organism evidence="1 2">
    <name type="scientific">Anaeromicrobium sediminis</name>
    <dbReference type="NCBI Taxonomy" id="1478221"/>
    <lineage>
        <taxon>Bacteria</taxon>
        <taxon>Bacillati</taxon>
        <taxon>Bacillota</taxon>
        <taxon>Clostridia</taxon>
        <taxon>Peptostreptococcales</taxon>
        <taxon>Thermotaleaceae</taxon>
        <taxon>Anaeromicrobium</taxon>
    </lineage>
</organism>
<reference evidence="1 2" key="1">
    <citation type="submission" date="2017-06" db="EMBL/GenBank/DDBJ databases">
        <title>Draft genome sequence of anaerobic fermentative bacterium Anaeromicrobium sediminis DY2726D isolated from West Pacific Ocean sediments.</title>
        <authorList>
            <person name="Zeng X."/>
        </authorList>
    </citation>
    <scope>NUCLEOTIDE SEQUENCE [LARGE SCALE GENOMIC DNA]</scope>
    <source>
        <strain evidence="1 2">DY2726D</strain>
    </source>
</reference>
<sequence>MHPLMFQSYDEISKYILGLLNSSSQQILLIDGIIYNLLVNTIFNDHIEFQEFMNEWNDASYYHFQCEGYMKTLVVTKCYSHMSIYYFINNLIIPAEKHFAESLKHFSKIKVIPELTHTEQFKLLPKKVDDLKKIAIQIKEGIKLYSL</sequence>
<name>A0A267MQP0_9FIRM</name>
<proteinExistence type="predicted"/>